<dbReference type="Proteomes" id="UP000003835">
    <property type="component" value="Unassembled WGS sequence"/>
</dbReference>
<dbReference type="AlphaFoldDB" id="B4W1R4"/>
<reference evidence="1 2" key="1">
    <citation type="submission" date="2008-07" db="EMBL/GenBank/DDBJ databases">
        <authorList>
            <person name="Tandeau de Marsac N."/>
            <person name="Ferriera S."/>
            <person name="Johnson J."/>
            <person name="Kravitz S."/>
            <person name="Beeson K."/>
            <person name="Sutton G."/>
            <person name="Rogers Y.-H."/>
            <person name="Friedman R."/>
            <person name="Frazier M."/>
            <person name="Venter J.C."/>
        </authorList>
    </citation>
    <scope>NUCLEOTIDE SEQUENCE [LARGE SCALE GENOMIC DNA]</scope>
    <source>
        <strain evidence="1 2">PCC 7420</strain>
    </source>
</reference>
<dbReference type="EMBL" id="DS989869">
    <property type="protein sequence ID" value="EDX71842.1"/>
    <property type="molecule type" value="Genomic_DNA"/>
</dbReference>
<gene>
    <name evidence="1" type="ORF">MC7420_6928</name>
</gene>
<sequence>MSQAQGELLEALWQTEDDCYPWNPAEPEAQDYLADLEAGFSLDACQTEAEITSGSQTLFNRLHQCWTSLTPSDSSGSASLKRSLAERFSGVPSSWLDAIANQAQQALSMDISLADQLVLCVRPLLPNWTEDDLFVFARPWAYAMRGNQDFGAIGSVEWSELSPIEQVRLSLAIAHYTLTQLEEASEDN</sequence>
<evidence type="ECO:0000313" key="2">
    <source>
        <dbReference type="Proteomes" id="UP000003835"/>
    </source>
</evidence>
<proteinExistence type="predicted"/>
<name>B4W1R4_9CYAN</name>
<keyword evidence="2" id="KW-1185">Reference proteome</keyword>
<evidence type="ECO:0000313" key="1">
    <source>
        <dbReference type="EMBL" id="EDX71842.1"/>
    </source>
</evidence>
<dbReference type="eggNOG" id="ENOG5032RIG">
    <property type="taxonomic scope" value="Bacteria"/>
</dbReference>
<accession>B4W1R4</accession>
<dbReference type="HOGENOM" id="CLU_103642_0_0_3"/>
<organism evidence="1 2">
    <name type="scientific">Coleofasciculus chthonoplastes PCC 7420</name>
    <dbReference type="NCBI Taxonomy" id="118168"/>
    <lineage>
        <taxon>Bacteria</taxon>
        <taxon>Bacillati</taxon>
        <taxon>Cyanobacteriota</taxon>
        <taxon>Cyanophyceae</taxon>
        <taxon>Coleofasciculales</taxon>
        <taxon>Coleofasciculaceae</taxon>
        <taxon>Coleofasciculus</taxon>
    </lineage>
</organism>
<protein>
    <submittedName>
        <fullName evidence="1">Uncharacterized protein</fullName>
    </submittedName>
</protein>